<evidence type="ECO:0000259" key="18">
    <source>
        <dbReference type="PROSITE" id="PS50816"/>
    </source>
</evidence>
<evidence type="ECO:0000256" key="15">
    <source>
        <dbReference type="RuleBase" id="RU000304"/>
    </source>
</evidence>
<evidence type="ECO:0000256" key="2">
    <source>
        <dbReference type="ARBA" id="ARBA00006234"/>
    </source>
</evidence>
<dbReference type="PROSITE" id="PS50011">
    <property type="entry name" value="PROTEIN_KINASE_DOM"/>
    <property type="match status" value="1"/>
</dbReference>
<keyword evidence="6" id="KW-0808">Transferase</keyword>
<evidence type="ECO:0000256" key="6">
    <source>
        <dbReference type="ARBA" id="ARBA00022679"/>
    </source>
</evidence>
<evidence type="ECO:0000256" key="9">
    <source>
        <dbReference type="ARBA" id="ARBA00022840"/>
    </source>
</evidence>
<evidence type="ECO:0000259" key="17">
    <source>
        <dbReference type="PROSITE" id="PS50011"/>
    </source>
</evidence>
<dbReference type="InterPro" id="IPR011009">
    <property type="entry name" value="Kinase-like_dom_sf"/>
</dbReference>
<dbReference type="PANTHER" id="PTHR43895:SF140">
    <property type="entry name" value="CBL-INTERACTING SERINE_THREONINE-PROTEIN KINASE 12"/>
    <property type="match status" value="1"/>
</dbReference>
<evidence type="ECO:0000313" key="19">
    <source>
        <dbReference type="EMBL" id="CAA7059788.1"/>
    </source>
</evidence>
<keyword evidence="4 15" id="KW-0723">Serine/threonine-protein kinase</keyword>
<dbReference type="InterPro" id="IPR018451">
    <property type="entry name" value="NAF/FISL_domain"/>
</dbReference>
<comment type="catalytic activity">
    <reaction evidence="11">
        <text>L-threonyl-[protein] + ATP = O-phospho-L-threonyl-[protein] + ADP + H(+)</text>
        <dbReference type="Rhea" id="RHEA:46608"/>
        <dbReference type="Rhea" id="RHEA-COMP:11060"/>
        <dbReference type="Rhea" id="RHEA-COMP:11605"/>
        <dbReference type="ChEBI" id="CHEBI:15378"/>
        <dbReference type="ChEBI" id="CHEBI:30013"/>
        <dbReference type="ChEBI" id="CHEBI:30616"/>
        <dbReference type="ChEBI" id="CHEBI:61977"/>
        <dbReference type="ChEBI" id="CHEBI:456216"/>
        <dbReference type="EC" id="2.7.11.1"/>
    </reaction>
</comment>
<evidence type="ECO:0000256" key="4">
    <source>
        <dbReference type="ARBA" id="ARBA00022527"/>
    </source>
</evidence>
<evidence type="ECO:0000256" key="8">
    <source>
        <dbReference type="ARBA" id="ARBA00022777"/>
    </source>
</evidence>
<gene>
    <name evidence="19" type="ORF">MERR_LOCUS47024</name>
</gene>
<feature type="transmembrane region" description="Helical" evidence="16">
    <location>
        <begin position="207"/>
        <end position="226"/>
    </location>
</feature>
<proteinExistence type="inferred from homology"/>
<dbReference type="OrthoDB" id="193931at2759"/>
<evidence type="ECO:0000256" key="7">
    <source>
        <dbReference type="ARBA" id="ARBA00022741"/>
    </source>
</evidence>
<keyword evidence="8" id="KW-0418">Kinase</keyword>
<reference evidence="19" key="1">
    <citation type="submission" date="2020-01" db="EMBL/GenBank/DDBJ databases">
        <authorList>
            <person name="Mishra B."/>
        </authorList>
    </citation>
    <scope>NUCLEOTIDE SEQUENCE [LARGE SCALE GENOMIC DNA]</scope>
</reference>
<dbReference type="CDD" id="cd14663">
    <property type="entry name" value="STKc_SnRK3"/>
    <property type="match status" value="1"/>
</dbReference>
<dbReference type="Pfam" id="PF00069">
    <property type="entry name" value="Pkinase"/>
    <property type="match status" value="1"/>
</dbReference>
<evidence type="ECO:0000256" key="3">
    <source>
        <dbReference type="ARBA" id="ARBA00012513"/>
    </source>
</evidence>
<comment type="cofactor">
    <cofactor evidence="1">
        <name>Mn(2+)</name>
        <dbReference type="ChEBI" id="CHEBI:29035"/>
    </cofactor>
</comment>
<dbReference type="GO" id="GO:0005524">
    <property type="term" value="F:ATP binding"/>
    <property type="evidence" value="ECO:0007669"/>
    <property type="project" value="UniProtKB-UniRule"/>
</dbReference>
<dbReference type="FunFam" id="3.30.310.80:FF:000015">
    <property type="entry name" value="Non-specific serine/threonine protein kinase"/>
    <property type="match status" value="1"/>
</dbReference>
<evidence type="ECO:0000256" key="5">
    <source>
        <dbReference type="ARBA" id="ARBA00022553"/>
    </source>
</evidence>
<evidence type="ECO:0000256" key="12">
    <source>
        <dbReference type="ARBA" id="ARBA00048679"/>
    </source>
</evidence>
<dbReference type="FunFam" id="1.10.510.10:FF:000653">
    <property type="entry name" value="Non-specific serine/threonine protein kinase"/>
    <property type="match status" value="1"/>
</dbReference>
<dbReference type="Pfam" id="PF03822">
    <property type="entry name" value="NAF"/>
    <property type="match status" value="1"/>
</dbReference>
<dbReference type="SUPFAM" id="SSF56112">
    <property type="entry name" value="Protein kinase-like (PK-like)"/>
    <property type="match status" value="1"/>
</dbReference>
<evidence type="ECO:0000256" key="14">
    <source>
        <dbReference type="PROSITE-ProRule" id="PRU10141"/>
    </source>
</evidence>
<feature type="domain" description="Protein kinase" evidence="17">
    <location>
        <begin position="26"/>
        <end position="280"/>
    </location>
</feature>
<keyword evidence="16" id="KW-0472">Membrane</keyword>
<dbReference type="InterPro" id="IPR017441">
    <property type="entry name" value="Protein_kinase_ATP_BS"/>
</dbReference>
<keyword evidence="5" id="KW-0597">Phosphoprotein</keyword>
<dbReference type="EMBL" id="CACVBM020001795">
    <property type="protein sequence ID" value="CAA7059788.1"/>
    <property type="molecule type" value="Genomic_DNA"/>
</dbReference>
<dbReference type="EC" id="2.7.11.1" evidence="3"/>
<dbReference type="InterPro" id="IPR004041">
    <property type="entry name" value="NAF_dom"/>
</dbReference>
<sequence>MADSITRETSLPKERSSPQALILGRYEMGKLLGHGTFAKVYLARNVKSGESVAIKVIDKEKVLKGGLIAHIKREISILRRVRHPNIVQLFEVMATKAKIYFVMEYVRGGELFNKVAKGRLKEEVARKYFQQLISAVTFCHARGVYHRDLKPENLLLDENGNLKVSDFGLSAVSDQIRQDGLFHTFCGTPAYVAPEVLARKGYDAAKVDIWSCGVILFVLMAGYLPFHDRNVMAMYKKIYRGEFRCPRWFSPELSKLLCKLLETNPEKRFTFPEIMENSWFKKGFKHIKFYVEDDKLCNVVDDDELETESVESDRSSAVSESEVEYFEPRRRVGGLPRPASLNAFDIISFSQGFDLSGLFEDDGEGSRFVSGAPVSKIISKLEEIAKVVSFTVRKKDCRVSLEGSRQGVKGPLTIAAEIFELTPSLVVVEVKKKGGDRTEYEEFCNNELRPKLQNLTAYDNDEVVAEPVVAVAAVDETAIAVADSPPVCFLPSDTE</sequence>
<evidence type="ECO:0000256" key="1">
    <source>
        <dbReference type="ARBA" id="ARBA00001936"/>
    </source>
</evidence>
<keyword evidence="20" id="KW-1185">Reference proteome</keyword>
<dbReference type="Proteomes" id="UP000467841">
    <property type="component" value="Unassembled WGS sequence"/>
</dbReference>
<dbReference type="AlphaFoldDB" id="A0A6D2LF46"/>
<feature type="binding site" evidence="14">
    <location>
        <position position="55"/>
    </location>
    <ligand>
        <name>ATP</name>
        <dbReference type="ChEBI" id="CHEBI:30616"/>
    </ligand>
</feature>
<evidence type="ECO:0000313" key="20">
    <source>
        <dbReference type="Proteomes" id="UP000467841"/>
    </source>
</evidence>
<dbReference type="GO" id="GO:0004674">
    <property type="term" value="F:protein serine/threonine kinase activity"/>
    <property type="evidence" value="ECO:0007669"/>
    <property type="project" value="UniProtKB-KW"/>
</dbReference>
<keyword evidence="16" id="KW-0812">Transmembrane</keyword>
<dbReference type="PANTHER" id="PTHR43895">
    <property type="entry name" value="CALCIUM/CALMODULIN-DEPENDENT PROTEIN KINASE KINASE-RELATED"/>
    <property type="match status" value="1"/>
</dbReference>
<dbReference type="InterPro" id="IPR008271">
    <property type="entry name" value="Ser/Thr_kinase_AS"/>
</dbReference>
<dbReference type="SMART" id="SM00220">
    <property type="entry name" value="S_TKc"/>
    <property type="match status" value="1"/>
</dbReference>
<keyword evidence="10" id="KW-0464">Manganese</keyword>
<dbReference type="Gene3D" id="1.10.510.10">
    <property type="entry name" value="Transferase(Phosphotransferase) domain 1"/>
    <property type="match status" value="1"/>
</dbReference>
<keyword evidence="16" id="KW-1133">Transmembrane helix</keyword>
<evidence type="ECO:0000256" key="13">
    <source>
        <dbReference type="ARBA" id="ARBA00058225"/>
    </source>
</evidence>
<dbReference type="CDD" id="cd12195">
    <property type="entry name" value="CIPK_C"/>
    <property type="match status" value="1"/>
</dbReference>
<comment type="similarity">
    <text evidence="2">Belongs to the protein kinase superfamily. CAMK Ser/Thr protein kinase family. SNF1 subfamily.</text>
</comment>
<dbReference type="PROSITE" id="PS00107">
    <property type="entry name" value="PROTEIN_KINASE_ATP"/>
    <property type="match status" value="1"/>
</dbReference>
<comment type="caution">
    <text evidence="19">The sequence shown here is derived from an EMBL/GenBank/DDBJ whole genome shotgun (WGS) entry which is preliminary data.</text>
</comment>
<name>A0A6D2LF46_9BRAS</name>
<dbReference type="PROSITE" id="PS50816">
    <property type="entry name" value="NAF"/>
    <property type="match status" value="1"/>
</dbReference>
<accession>A0A6D2LF46</accession>
<evidence type="ECO:0000256" key="16">
    <source>
        <dbReference type="SAM" id="Phobius"/>
    </source>
</evidence>
<keyword evidence="7 14" id="KW-0547">Nucleotide-binding</keyword>
<dbReference type="PROSITE" id="PS00108">
    <property type="entry name" value="PROTEIN_KINASE_ST"/>
    <property type="match status" value="1"/>
</dbReference>
<comment type="catalytic activity">
    <reaction evidence="12">
        <text>L-seryl-[protein] + ATP = O-phospho-L-seryl-[protein] + ADP + H(+)</text>
        <dbReference type="Rhea" id="RHEA:17989"/>
        <dbReference type="Rhea" id="RHEA-COMP:9863"/>
        <dbReference type="Rhea" id="RHEA-COMP:11604"/>
        <dbReference type="ChEBI" id="CHEBI:15378"/>
        <dbReference type="ChEBI" id="CHEBI:29999"/>
        <dbReference type="ChEBI" id="CHEBI:30616"/>
        <dbReference type="ChEBI" id="CHEBI:83421"/>
        <dbReference type="ChEBI" id="CHEBI:456216"/>
        <dbReference type="EC" id="2.7.11.1"/>
    </reaction>
</comment>
<keyword evidence="9 14" id="KW-0067">ATP-binding</keyword>
<dbReference type="GO" id="GO:0007165">
    <property type="term" value="P:signal transduction"/>
    <property type="evidence" value="ECO:0007669"/>
    <property type="project" value="InterPro"/>
</dbReference>
<organism evidence="19 20">
    <name type="scientific">Microthlaspi erraticum</name>
    <dbReference type="NCBI Taxonomy" id="1685480"/>
    <lineage>
        <taxon>Eukaryota</taxon>
        <taxon>Viridiplantae</taxon>
        <taxon>Streptophyta</taxon>
        <taxon>Embryophyta</taxon>
        <taxon>Tracheophyta</taxon>
        <taxon>Spermatophyta</taxon>
        <taxon>Magnoliopsida</taxon>
        <taxon>eudicotyledons</taxon>
        <taxon>Gunneridae</taxon>
        <taxon>Pentapetalae</taxon>
        <taxon>rosids</taxon>
        <taxon>malvids</taxon>
        <taxon>Brassicales</taxon>
        <taxon>Brassicaceae</taxon>
        <taxon>Coluteocarpeae</taxon>
        <taxon>Microthlaspi</taxon>
    </lineage>
</organism>
<comment type="function">
    <text evidence="13">CIPK serine-threonine protein kinases interact with CBL proteins. Binding of a CBL protein to the regulatory NAF domain of CIPK protein lead to the activation of the kinase in a calcium-dependent manner.</text>
</comment>
<dbReference type="Gene3D" id="3.30.310.80">
    <property type="entry name" value="Kinase associated domain 1, KA1"/>
    <property type="match status" value="1"/>
</dbReference>
<dbReference type="FunFam" id="3.30.200.20:FF:000096">
    <property type="entry name" value="Non-specific serine/threonine protein kinase"/>
    <property type="match status" value="1"/>
</dbReference>
<evidence type="ECO:0000256" key="10">
    <source>
        <dbReference type="ARBA" id="ARBA00023211"/>
    </source>
</evidence>
<feature type="domain" description="NAF" evidence="18">
    <location>
        <begin position="336"/>
        <end position="360"/>
    </location>
</feature>
<evidence type="ECO:0000256" key="11">
    <source>
        <dbReference type="ARBA" id="ARBA00047899"/>
    </source>
</evidence>
<dbReference type="InterPro" id="IPR000719">
    <property type="entry name" value="Prot_kinase_dom"/>
</dbReference>
<protein>
    <recommendedName>
        <fullName evidence="3">non-specific serine/threonine protein kinase</fullName>
        <ecNumber evidence="3">2.7.11.1</ecNumber>
    </recommendedName>
</protein>